<keyword evidence="3" id="KW-1185">Reference proteome</keyword>
<name>A0A833N5N5_9BACT</name>
<dbReference type="EMBL" id="WFLN01000006">
    <property type="protein sequence ID" value="KAB8030952.1"/>
    <property type="molecule type" value="Genomic_DNA"/>
</dbReference>
<dbReference type="AlphaFoldDB" id="A0A833N5N5"/>
<proteinExistence type="predicted"/>
<feature type="signal peptide" evidence="1">
    <location>
        <begin position="1"/>
        <end position="24"/>
    </location>
</feature>
<dbReference type="Proteomes" id="UP000442694">
    <property type="component" value="Unassembled WGS sequence"/>
</dbReference>
<gene>
    <name evidence="2" type="ORF">GCL57_08260</name>
</gene>
<accession>A0A833N5N5</accession>
<comment type="caution">
    <text evidence="2">The sequence shown here is derived from an EMBL/GenBank/DDBJ whole genome shotgun (WGS) entry which is preliminary data.</text>
</comment>
<protein>
    <submittedName>
        <fullName evidence="2">Uncharacterized protein</fullName>
    </submittedName>
</protein>
<organism evidence="2 3">
    <name type="scientific">Fluviispira multicolorata</name>
    <dbReference type="NCBI Taxonomy" id="2654512"/>
    <lineage>
        <taxon>Bacteria</taxon>
        <taxon>Pseudomonadati</taxon>
        <taxon>Bdellovibrionota</taxon>
        <taxon>Oligoflexia</taxon>
        <taxon>Silvanigrellales</taxon>
        <taxon>Silvanigrellaceae</taxon>
        <taxon>Fluviispira</taxon>
    </lineage>
</organism>
<feature type="chain" id="PRO_5032577120" evidence="1">
    <location>
        <begin position="25"/>
        <end position="127"/>
    </location>
</feature>
<reference evidence="2 3" key="1">
    <citation type="submission" date="2019-10" db="EMBL/GenBank/DDBJ databases">
        <title>New genus of Silvanigrellaceae.</title>
        <authorList>
            <person name="Pitt A."/>
            <person name="Hahn M.W."/>
        </authorList>
    </citation>
    <scope>NUCLEOTIDE SEQUENCE [LARGE SCALE GENOMIC DNA]</scope>
    <source>
        <strain evidence="2 3">33A1-SZDP</strain>
    </source>
</reference>
<evidence type="ECO:0000256" key="1">
    <source>
        <dbReference type="SAM" id="SignalP"/>
    </source>
</evidence>
<keyword evidence="1" id="KW-0732">Signal</keyword>
<sequence>MIKFICFNRLYFFGIFLFSMNANADIAIVYCANDKKKWHWLNKKKEIVRGKWENKFVKPWLYKKYFIIKGGMSKVHSLQEQCILTFGSEFHYAQPAEIGSEDWHVFAINDDTLIKGISSYRTFSIRV</sequence>
<evidence type="ECO:0000313" key="3">
    <source>
        <dbReference type="Proteomes" id="UP000442694"/>
    </source>
</evidence>
<dbReference type="RefSeq" id="WP_152212879.1">
    <property type="nucleotide sequence ID" value="NZ_WFLN01000006.1"/>
</dbReference>
<evidence type="ECO:0000313" key="2">
    <source>
        <dbReference type="EMBL" id="KAB8030952.1"/>
    </source>
</evidence>